<dbReference type="InterPro" id="IPR006094">
    <property type="entry name" value="Oxid_FAD_bind_N"/>
</dbReference>
<keyword evidence="9" id="KW-1185">Reference proteome</keyword>
<evidence type="ECO:0000259" key="7">
    <source>
        <dbReference type="PROSITE" id="PS51387"/>
    </source>
</evidence>
<gene>
    <name evidence="8" type="ORF">DFQ27_003151</name>
</gene>
<reference evidence="8" key="1">
    <citation type="journal article" date="2020" name="Fungal Divers.">
        <title>Resolving the Mortierellaceae phylogeny through synthesis of multi-gene phylogenetics and phylogenomics.</title>
        <authorList>
            <person name="Vandepol N."/>
            <person name="Liber J."/>
            <person name="Desiro A."/>
            <person name="Na H."/>
            <person name="Kennedy M."/>
            <person name="Barry K."/>
            <person name="Grigoriev I.V."/>
            <person name="Miller A.N."/>
            <person name="O'Donnell K."/>
            <person name="Stajich J.E."/>
            <person name="Bonito G."/>
        </authorList>
    </citation>
    <scope>NUCLEOTIDE SEQUENCE</scope>
    <source>
        <strain evidence="8">BC1065</strain>
    </source>
</reference>
<evidence type="ECO:0000256" key="5">
    <source>
        <dbReference type="ARBA" id="ARBA00023002"/>
    </source>
</evidence>
<sequence>MRPLQLLLQSAALAAALFATASAATAPQEAESPVAPRPRLVCRCQPDQPCWPLPDTWSSFNQTVGGRLIATTPVSRECHQPFYDEAKCAEIKKGYKHDRWRQLQPGAVQQTNWETIKGVGCLLNQTTCEQGAVPLYTVNASSIADIQATVRFAAQHNVRLSVKNTGHDYLGRSTAASSVNLWTYFMKKLNVEPKFIPEGAPKDVQGADAVVVGPGVLWEEVNRVLDAHKRIVVGGAEATVGAVGGYCLGGGHSPLSPRHGLCVDNVLQYTVVTADGQVRVANDYQNRDLFWALRGGGPGFGVIAEAVYRTHPALQNINYATNFVYSENTTTINSIVREFYANYGRWAKEGWSGYTYTTTKFTLMMFYLPDADLDTAKASVKPYLDYARSFPDAQVSNDTITHHATYYDLFKTLIASPETENAGHNYHLASRLIPASMFQSKDGVDRLASTMAQIQDGLAQIMPDGGYLTHLVAGGQVSRGNSRDTSVLPAWRRALSHIVITGGWLDTTPYEGQVYVQDTLTRLVDRLRAITPGMGAYQNEADPNEPQFQQNFFGSNYRRLKQLKKKYDRHSLFVCRRCVGSEDWDSDEVCPRRA</sequence>
<dbReference type="Proteomes" id="UP000807716">
    <property type="component" value="Unassembled WGS sequence"/>
</dbReference>
<evidence type="ECO:0000256" key="1">
    <source>
        <dbReference type="ARBA" id="ARBA00001974"/>
    </source>
</evidence>
<evidence type="ECO:0000256" key="2">
    <source>
        <dbReference type="ARBA" id="ARBA00005466"/>
    </source>
</evidence>
<feature type="domain" description="FAD-binding PCMH-type" evidence="7">
    <location>
        <begin position="130"/>
        <end position="313"/>
    </location>
</feature>
<keyword evidence="4" id="KW-0274">FAD</keyword>
<dbReference type="GO" id="GO:0071949">
    <property type="term" value="F:FAD binding"/>
    <property type="evidence" value="ECO:0007669"/>
    <property type="project" value="InterPro"/>
</dbReference>
<keyword evidence="5" id="KW-0560">Oxidoreductase</keyword>
<dbReference type="PANTHER" id="PTHR42973:SF39">
    <property type="entry name" value="FAD-BINDING PCMH-TYPE DOMAIN-CONTAINING PROTEIN"/>
    <property type="match status" value="1"/>
</dbReference>
<dbReference type="InterPro" id="IPR036318">
    <property type="entry name" value="FAD-bd_PCMH-like_sf"/>
</dbReference>
<evidence type="ECO:0000313" key="9">
    <source>
        <dbReference type="Proteomes" id="UP000807716"/>
    </source>
</evidence>
<proteinExistence type="inferred from homology"/>
<dbReference type="InterPro" id="IPR016169">
    <property type="entry name" value="FAD-bd_PCMH_sub2"/>
</dbReference>
<evidence type="ECO:0000256" key="3">
    <source>
        <dbReference type="ARBA" id="ARBA00022630"/>
    </source>
</evidence>
<protein>
    <recommendedName>
        <fullName evidence="7">FAD-binding PCMH-type domain-containing protein</fullName>
    </recommendedName>
</protein>
<dbReference type="OrthoDB" id="9983560at2759"/>
<feature type="chain" id="PRO_5040428407" description="FAD-binding PCMH-type domain-containing protein" evidence="6">
    <location>
        <begin position="24"/>
        <end position="594"/>
    </location>
</feature>
<keyword evidence="3" id="KW-0285">Flavoprotein</keyword>
<dbReference type="EMBL" id="JAAAJB010000227">
    <property type="protein sequence ID" value="KAG0261087.1"/>
    <property type="molecule type" value="Genomic_DNA"/>
</dbReference>
<dbReference type="InterPro" id="IPR012951">
    <property type="entry name" value="BBE"/>
</dbReference>
<organism evidence="8 9">
    <name type="scientific">Actinomortierella ambigua</name>
    <dbReference type="NCBI Taxonomy" id="1343610"/>
    <lineage>
        <taxon>Eukaryota</taxon>
        <taxon>Fungi</taxon>
        <taxon>Fungi incertae sedis</taxon>
        <taxon>Mucoromycota</taxon>
        <taxon>Mortierellomycotina</taxon>
        <taxon>Mortierellomycetes</taxon>
        <taxon>Mortierellales</taxon>
        <taxon>Mortierellaceae</taxon>
        <taxon>Actinomortierella</taxon>
    </lineage>
</organism>
<dbReference type="GO" id="GO:0016491">
    <property type="term" value="F:oxidoreductase activity"/>
    <property type="evidence" value="ECO:0007669"/>
    <property type="project" value="UniProtKB-KW"/>
</dbReference>
<comment type="similarity">
    <text evidence="2">Belongs to the oxygen-dependent FAD-linked oxidoreductase family.</text>
</comment>
<dbReference type="PROSITE" id="PS51387">
    <property type="entry name" value="FAD_PCMH"/>
    <property type="match status" value="1"/>
</dbReference>
<evidence type="ECO:0000256" key="6">
    <source>
        <dbReference type="SAM" id="SignalP"/>
    </source>
</evidence>
<dbReference type="Gene3D" id="3.30.465.10">
    <property type="match status" value="2"/>
</dbReference>
<accession>A0A9P6Q8B4</accession>
<dbReference type="Pfam" id="PF08031">
    <property type="entry name" value="BBE"/>
    <property type="match status" value="1"/>
</dbReference>
<feature type="signal peptide" evidence="6">
    <location>
        <begin position="1"/>
        <end position="23"/>
    </location>
</feature>
<comment type="caution">
    <text evidence="8">The sequence shown here is derived from an EMBL/GenBank/DDBJ whole genome shotgun (WGS) entry which is preliminary data.</text>
</comment>
<comment type="cofactor">
    <cofactor evidence="1">
        <name>FAD</name>
        <dbReference type="ChEBI" id="CHEBI:57692"/>
    </cofactor>
</comment>
<dbReference type="SUPFAM" id="SSF56176">
    <property type="entry name" value="FAD-binding/transporter-associated domain-like"/>
    <property type="match status" value="1"/>
</dbReference>
<dbReference type="InterPro" id="IPR016166">
    <property type="entry name" value="FAD-bd_PCMH"/>
</dbReference>
<dbReference type="InterPro" id="IPR050416">
    <property type="entry name" value="FAD-linked_Oxidoreductase"/>
</dbReference>
<evidence type="ECO:0000313" key="8">
    <source>
        <dbReference type="EMBL" id="KAG0261087.1"/>
    </source>
</evidence>
<dbReference type="PANTHER" id="PTHR42973">
    <property type="entry name" value="BINDING OXIDOREDUCTASE, PUTATIVE (AFU_ORTHOLOGUE AFUA_1G17690)-RELATED"/>
    <property type="match status" value="1"/>
</dbReference>
<keyword evidence="6" id="KW-0732">Signal</keyword>
<name>A0A9P6Q8B4_9FUNG</name>
<evidence type="ECO:0000256" key="4">
    <source>
        <dbReference type="ARBA" id="ARBA00022827"/>
    </source>
</evidence>
<dbReference type="AlphaFoldDB" id="A0A9P6Q8B4"/>
<dbReference type="Pfam" id="PF01565">
    <property type="entry name" value="FAD_binding_4"/>
    <property type="match status" value="1"/>
</dbReference>